<evidence type="ECO:0000313" key="1">
    <source>
        <dbReference type="EMBL" id="TSC94211.1"/>
    </source>
</evidence>
<dbReference type="Proteomes" id="UP000316495">
    <property type="component" value="Unassembled WGS sequence"/>
</dbReference>
<comment type="caution">
    <text evidence="1">The sequence shown here is derived from an EMBL/GenBank/DDBJ whole genome shotgun (WGS) entry which is preliminary data.</text>
</comment>
<sequence>MKVKIILLMILFVLSIPLFIFAAECGNMEIVQLGSENSDNDSISIPTKNSSVKVREIQISDDDDKMISHSLIKEPDQKYHIHSVLENTGDDDAYDIELQYWISENKTFGDDEDEYLASDWIDQIDAGESHEDRKTQDENGDQLRTPNQEGLFYIFAIAIVDTDNSTNISDNNDDDEYSKLTVKEYIPPPPPMEIKITDPSSGEKWKTSSGHSLNWKTTNVPKGCHVKIEYYLYEKKKWYVLDDSTPNSDGEKNWDMEKSPYKDIIKKDTDAKVRITVVEYPKISNEVKFKIDHKK</sequence>
<proteinExistence type="predicted"/>
<dbReference type="EMBL" id="VMGN01000019">
    <property type="protein sequence ID" value="TSC94211.1"/>
    <property type="molecule type" value="Genomic_DNA"/>
</dbReference>
<reference evidence="1 2" key="1">
    <citation type="submission" date="2017-07" db="EMBL/GenBank/DDBJ databases">
        <title>Mechanisms for carbon and nitrogen cycling indicate functional differentiation within the Candidate Phyla Radiation.</title>
        <authorList>
            <person name="Danczak R.E."/>
            <person name="Johnston M.D."/>
            <person name="Kenah C."/>
            <person name="Slattery M."/>
            <person name="Wrighton K.C."/>
            <person name="Wilkins M.J."/>
        </authorList>
    </citation>
    <scope>NUCLEOTIDE SEQUENCE [LARGE SCALE GENOMIC DNA]</scope>
    <source>
        <strain evidence="1">Athens1014_28</strain>
    </source>
</reference>
<accession>A0A554LMV3</accession>
<organism evidence="1 2">
    <name type="scientific">Candidatus Berkelbacteria bacterium Athens1014_28</name>
    <dbReference type="NCBI Taxonomy" id="2017145"/>
    <lineage>
        <taxon>Bacteria</taxon>
        <taxon>Candidatus Berkelbacteria</taxon>
    </lineage>
</organism>
<gene>
    <name evidence="1" type="ORF">Athens101428_409</name>
</gene>
<name>A0A554LMV3_9BACT</name>
<dbReference type="AlphaFoldDB" id="A0A554LMV3"/>
<protein>
    <recommendedName>
        <fullName evidence="3">CARDB domain-containing protein</fullName>
    </recommendedName>
</protein>
<evidence type="ECO:0008006" key="3">
    <source>
        <dbReference type="Google" id="ProtNLM"/>
    </source>
</evidence>
<evidence type="ECO:0000313" key="2">
    <source>
        <dbReference type="Proteomes" id="UP000316495"/>
    </source>
</evidence>